<evidence type="ECO:0000313" key="2">
    <source>
        <dbReference type="EMBL" id="AYF92015.1"/>
    </source>
</evidence>
<dbReference type="RefSeq" id="WP_120783789.1">
    <property type="nucleotide sequence ID" value="NZ_CP032626.1"/>
</dbReference>
<dbReference type="InterPro" id="IPR039422">
    <property type="entry name" value="MarR/SlyA-like"/>
</dbReference>
<dbReference type="AlphaFoldDB" id="A0A387AS23"/>
<dbReference type="KEGG" id="abom:D7I45_00190"/>
<protein>
    <submittedName>
        <fullName evidence="2">MarR family transcriptional regulator</fullName>
    </submittedName>
</protein>
<dbReference type="GO" id="GO:0003700">
    <property type="term" value="F:DNA-binding transcription factor activity"/>
    <property type="evidence" value="ECO:0007669"/>
    <property type="project" value="InterPro"/>
</dbReference>
<sequence>MLFGDDNLGIKINIISRLLGARFDKKVKKIFPDLANTQFAVMSYLFDHKDEVVTQNQLAAAMRCSHPTIRNVIKRMITKKLVQIAPSSSDKRKVEVYLTDYGMSLFAEKEDDVENMLSGNQDFLTKGLSDAEVQSLNRMLGIVVNNLKGESDRGKH</sequence>
<evidence type="ECO:0000259" key="1">
    <source>
        <dbReference type="PROSITE" id="PS50995"/>
    </source>
</evidence>
<name>A0A387AS23_9LACO</name>
<dbReference type="Proteomes" id="UP000272003">
    <property type="component" value="Chromosome"/>
</dbReference>
<dbReference type="InterPro" id="IPR000835">
    <property type="entry name" value="HTH_MarR-typ"/>
</dbReference>
<dbReference type="EMBL" id="CP032626">
    <property type="protein sequence ID" value="AYF92015.1"/>
    <property type="molecule type" value="Genomic_DNA"/>
</dbReference>
<dbReference type="PROSITE" id="PS50995">
    <property type="entry name" value="HTH_MARR_2"/>
    <property type="match status" value="1"/>
</dbReference>
<reference evidence="2 3" key="1">
    <citation type="submission" date="2018-09" db="EMBL/GenBank/DDBJ databases">
        <title>Genome sequencing of strain BHWM-4.</title>
        <authorList>
            <person name="Heo J."/>
            <person name="Kim S.-J."/>
            <person name="Kwon S.-W."/>
        </authorList>
    </citation>
    <scope>NUCLEOTIDE SEQUENCE [LARGE SCALE GENOMIC DNA]</scope>
    <source>
        <strain evidence="2 3">BHWM-4</strain>
    </source>
</reference>
<proteinExistence type="predicted"/>
<keyword evidence="3" id="KW-1185">Reference proteome</keyword>
<feature type="domain" description="HTH marR-type" evidence="1">
    <location>
        <begin position="5"/>
        <end position="145"/>
    </location>
</feature>
<dbReference type="Pfam" id="PF12802">
    <property type="entry name" value="MarR_2"/>
    <property type="match status" value="1"/>
</dbReference>
<dbReference type="Gene3D" id="1.10.10.10">
    <property type="entry name" value="Winged helix-like DNA-binding domain superfamily/Winged helix DNA-binding domain"/>
    <property type="match status" value="1"/>
</dbReference>
<dbReference type="PANTHER" id="PTHR33164:SF43">
    <property type="entry name" value="HTH-TYPE TRANSCRIPTIONAL REPRESSOR YETL"/>
    <property type="match status" value="1"/>
</dbReference>
<dbReference type="SUPFAM" id="SSF46785">
    <property type="entry name" value="Winged helix' DNA-binding domain"/>
    <property type="match status" value="1"/>
</dbReference>
<accession>A0A387AS23</accession>
<dbReference type="PANTHER" id="PTHR33164">
    <property type="entry name" value="TRANSCRIPTIONAL REGULATOR, MARR FAMILY"/>
    <property type="match status" value="1"/>
</dbReference>
<dbReference type="InterPro" id="IPR036388">
    <property type="entry name" value="WH-like_DNA-bd_sf"/>
</dbReference>
<organism evidence="2 3">
    <name type="scientific">Apilactobacillus bombintestini</name>
    <dbReference type="NCBI Taxonomy" id="2419772"/>
    <lineage>
        <taxon>Bacteria</taxon>
        <taxon>Bacillati</taxon>
        <taxon>Bacillota</taxon>
        <taxon>Bacilli</taxon>
        <taxon>Lactobacillales</taxon>
        <taxon>Lactobacillaceae</taxon>
        <taxon>Apilactobacillus</taxon>
    </lineage>
</organism>
<dbReference type="GO" id="GO:0006950">
    <property type="term" value="P:response to stress"/>
    <property type="evidence" value="ECO:0007669"/>
    <property type="project" value="TreeGrafter"/>
</dbReference>
<dbReference type="InterPro" id="IPR036390">
    <property type="entry name" value="WH_DNA-bd_sf"/>
</dbReference>
<evidence type="ECO:0000313" key="3">
    <source>
        <dbReference type="Proteomes" id="UP000272003"/>
    </source>
</evidence>
<dbReference type="SMART" id="SM00347">
    <property type="entry name" value="HTH_MARR"/>
    <property type="match status" value="1"/>
</dbReference>
<dbReference type="OrthoDB" id="2289895at2"/>
<gene>
    <name evidence="2" type="ORF">D7I45_00190</name>
</gene>